<dbReference type="InterPro" id="IPR027417">
    <property type="entry name" value="P-loop_NTPase"/>
</dbReference>
<keyword evidence="8" id="KW-1185">Reference proteome</keyword>
<name>A0A518GAM6_9BACT</name>
<evidence type="ECO:0000256" key="4">
    <source>
        <dbReference type="ARBA" id="ARBA00038388"/>
    </source>
</evidence>
<dbReference type="InterPro" id="IPR003439">
    <property type="entry name" value="ABC_transporter-like_ATP-bd"/>
</dbReference>
<dbReference type="GO" id="GO:0022857">
    <property type="term" value="F:transmembrane transporter activity"/>
    <property type="evidence" value="ECO:0007669"/>
    <property type="project" value="TreeGrafter"/>
</dbReference>
<keyword evidence="3" id="KW-0067">ATP-binding</keyword>
<dbReference type="EC" id="3.6.3.-" evidence="7"/>
<sequence>MNSELKMDSNPTGAVQPRRRVDFNEAPVPGEGVESQSSSGRTPLKLATPYVLEARQLYKTYRKNKHAVPVLKGCDFTAVAGRTTAILGQSGSGKSTLLHLLGTLDAPDAGEIYFDGERIDQLPRRRRDRFRNNQLGMIFQFYHLLPEVSAYQNVLMPMMIQEGFFGYLKNRAQIKKRATELLTRVGLAHRMHHKPRELSGGEMQRAAIARALIAEPDLLLADEPTGNLDRETGAQILDLLAELNRERGLTIVMVTHDESIAAACDSTIHLEDGRIKA</sequence>
<dbReference type="SUPFAM" id="SSF52540">
    <property type="entry name" value="P-loop containing nucleoside triphosphate hydrolases"/>
    <property type="match status" value="1"/>
</dbReference>
<dbReference type="Gene3D" id="3.40.50.300">
    <property type="entry name" value="P-loop containing nucleotide triphosphate hydrolases"/>
    <property type="match status" value="1"/>
</dbReference>
<dbReference type="Pfam" id="PF00005">
    <property type="entry name" value="ABC_tran"/>
    <property type="match status" value="1"/>
</dbReference>
<dbReference type="AlphaFoldDB" id="A0A518GAM6"/>
<dbReference type="PROSITE" id="PS50893">
    <property type="entry name" value="ABC_TRANSPORTER_2"/>
    <property type="match status" value="1"/>
</dbReference>
<dbReference type="PROSITE" id="PS00211">
    <property type="entry name" value="ABC_TRANSPORTER_1"/>
    <property type="match status" value="1"/>
</dbReference>
<evidence type="ECO:0000259" key="6">
    <source>
        <dbReference type="PROSITE" id="PS50893"/>
    </source>
</evidence>
<reference evidence="7 8" key="1">
    <citation type="submission" date="2019-02" db="EMBL/GenBank/DDBJ databases">
        <title>Deep-cultivation of Planctomycetes and their phenomic and genomic characterization uncovers novel biology.</title>
        <authorList>
            <person name="Wiegand S."/>
            <person name="Jogler M."/>
            <person name="Boedeker C."/>
            <person name="Pinto D."/>
            <person name="Vollmers J."/>
            <person name="Rivas-Marin E."/>
            <person name="Kohn T."/>
            <person name="Peeters S.H."/>
            <person name="Heuer A."/>
            <person name="Rast P."/>
            <person name="Oberbeckmann S."/>
            <person name="Bunk B."/>
            <person name="Jeske O."/>
            <person name="Meyerdierks A."/>
            <person name="Storesund J.E."/>
            <person name="Kallscheuer N."/>
            <person name="Luecker S."/>
            <person name="Lage O.M."/>
            <person name="Pohl T."/>
            <person name="Merkel B.J."/>
            <person name="Hornburger P."/>
            <person name="Mueller R.-W."/>
            <person name="Bruemmer F."/>
            <person name="Labrenz M."/>
            <person name="Spormann A.M."/>
            <person name="Op den Camp H."/>
            <person name="Overmann J."/>
            <person name="Amann R."/>
            <person name="Jetten M.S.M."/>
            <person name="Mascher T."/>
            <person name="Medema M.H."/>
            <person name="Devos D.P."/>
            <person name="Kaster A.-K."/>
            <person name="Ovreas L."/>
            <person name="Rohde M."/>
            <person name="Galperin M.Y."/>
            <person name="Jogler C."/>
        </authorList>
    </citation>
    <scope>NUCLEOTIDE SEQUENCE [LARGE SCALE GENOMIC DNA]</scope>
    <source>
        <strain evidence="7 8">Q31a</strain>
    </source>
</reference>
<keyword evidence="2" id="KW-0547">Nucleotide-binding</keyword>
<feature type="domain" description="ABC transporter" evidence="6">
    <location>
        <begin position="52"/>
        <end position="277"/>
    </location>
</feature>
<dbReference type="FunFam" id="3.40.50.300:FF:000032">
    <property type="entry name" value="Export ABC transporter ATP-binding protein"/>
    <property type="match status" value="1"/>
</dbReference>
<dbReference type="CDD" id="cd03255">
    <property type="entry name" value="ABC_MJ0796_LolCDE_FtsE"/>
    <property type="match status" value="1"/>
</dbReference>
<dbReference type="PANTHER" id="PTHR24220">
    <property type="entry name" value="IMPORT ATP-BINDING PROTEIN"/>
    <property type="match status" value="1"/>
</dbReference>
<organism evidence="7 8">
    <name type="scientific">Aureliella helgolandensis</name>
    <dbReference type="NCBI Taxonomy" id="2527968"/>
    <lineage>
        <taxon>Bacteria</taxon>
        <taxon>Pseudomonadati</taxon>
        <taxon>Planctomycetota</taxon>
        <taxon>Planctomycetia</taxon>
        <taxon>Pirellulales</taxon>
        <taxon>Pirellulaceae</taxon>
        <taxon>Aureliella</taxon>
    </lineage>
</organism>
<dbReference type="InterPro" id="IPR017911">
    <property type="entry name" value="MacB-like_ATP-bd"/>
</dbReference>
<evidence type="ECO:0000256" key="2">
    <source>
        <dbReference type="ARBA" id="ARBA00022741"/>
    </source>
</evidence>
<protein>
    <submittedName>
        <fullName evidence="7">P-loop containing nucleoside triphosphate hydrolase</fullName>
        <ecNumber evidence="7">3.6.3.-</ecNumber>
    </submittedName>
</protein>
<dbReference type="GO" id="GO:0016887">
    <property type="term" value="F:ATP hydrolysis activity"/>
    <property type="evidence" value="ECO:0007669"/>
    <property type="project" value="InterPro"/>
</dbReference>
<dbReference type="InterPro" id="IPR015854">
    <property type="entry name" value="ABC_transpr_LolD-like"/>
</dbReference>
<evidence type="ECO:0000256" key="1">
    <source>
        <dbReference type="ARBA" id="ARBA00022448"/>
    </source>
</evidence>
<dbReference type="SMART" id="SM00382">
    <property type="entry name" value="AAA"/>
    <property type="match status" value="1"/>
</dbReference>
<accession>A0A518GAM6</accession>
<dbReference type="GO" id="GO:0005524">
    <property type="term" value="F:ATP binding"/>
    <property type="evidence" value="ECO:0007669"/>
    <property type="project" value="UniProtKB-KW"/>
</dbReference>
<feature type="region of interest" description="Disordered" evidence="5">
    <location>
        <begin position="1"/>
        <end position="41"/>
    </location>
</feature>
<dbReference type="KEGG" id="ahel:Q31a_39770"/>
<dbReference type="GO" id="GO:0098796">
    <property type="term" value="C:membrane protein complex"/>
    <property type="evidence" value="ECO:0007669"/>
    <property type="project" value="UniProtKB-ARBA"/>
</dbReference>
<dbReference type="InterPro" id="IPR017871">
    <property type="entry name" value="ABC_transporter-like_CS"/>
</dbReference>
<proteinExistence type="inferred from homology"/>
<dbReference type="PANTHER" id="PTHR24220:SF689">
    <property type="entry name" value="LIPOPROTEIN-RELEASING SYSTEM ATP-BINDING PROTEIN LOLD"/>
    <property type="match status" value="1"/>
</dbReference>
<evidence type="ECO:0000313" key="7">
    <source>
        <dbReference type="EMBL" id="QDV25651.1"/>
    </source>
</evidence>
<dbReference type="EMBL" id="CP036298">
    <property type="protein sequence ID" value="QDV25651.1"/>
    <property type="molecule type" value="Genomic_DNA"/>
</dbReference>
<evidence type="ECO:0000256" key="5">
    <source>
        <dbReference type="SAM" id="MobiDB-lite"/>
    </source>
</evidence>
<evidence type="ECO:0000256" key="3">
    <source>
        <dbReference type="ARBA" id="ARBA00022840"/>
    </source>
</evidence>
<dbReference type="InterPro" id="IPR003593">
    <property type="entry name" value="AAA+_ATPase"/>
</dbReference>
<evidence type="ECO:0000313" key="8">
    <source>
        <dbReference type="Proteomes" id="UP000318017"/>
    </source>
</evidence>
<feature type="compositionally biased region" description="Polar residues" evidence="5">
    <location>
        <begin position="1"/>
        <end position="13"/>
    </location>
</feature>
<gene>
    <name evidence="7" type="ORF">Q31a_39770</name>
</gene>
<keyword evidence="1" id="KW-0813">Transport</keyword>
<comment type="similarity">
    <text evidence="4">Belongs to the ABC transporter superfamily. Macrolide exporter (TC 3.A.1.122) family.</text>
</comment>
<dbReference type="Proteomes" id="UP000318017">
    <property type="component" value="Chromosome"/>
</dbReference>
<dbReference type="GO" id="GO:0005886">
    <property type="term" value="C:plasma membrane"/>
    <property type="evidence" value="ECO:0007669"/>
    <property type="project" value="TreeGrafter"/>
</dbReference>
<keyword evidence="7" id="KW-0378">Hydrolase</keyword>